<dbReference type="Proteomes" id="UP000784294">
    <property type="component" value="Unassembled WGS sequence"/>
</dbReference>
<sequence length="112" mass="12252">MNSPLLLKSQPPSSAWRLDAELIFSCLQTIQLLYSTWLNLPLAELPFAFPTPGVSSYSSATFPSILQQVPVGKVSPGLSLAVLTELVRSAVILADLFTTREQFAWLSCCLHT</sequence>
<organism evidence="1 2">
    <name type="scientific">Protopolystoma xenopodis</name>
    <dbReference type="NCBI Taxonomy" id="117903"/>
    <lineage>
        <taxon>Eukaryota</taxon>
        <taxon>Metazoa</taxon>
        <taxon>Spiralia</taxon>
        <taxon>Lophotrochozoa</taxon>
        <taxon>Platyhelminthes</taxon>
        <taxon>Monogenea</taxon>
        <taxon>Polyopisthocotylea</taxon>
        <taxon>Polystomatidea</taxon>
        <taxon>Polystomatidae</taxon>
        <taxon>Protopolystoma</taxon>
    </lineage>
</organism>
<dbReference type="EMBL" id="CAAALY010108234">
    <property type="protein sequence ID" value="VEL29982.1"/>
    <property type="molecule type" value="Genomic_DNA"/>
</dbReference>
<keyword evidence="2" id="KW-1185">Reference proteome</keyword>
<name>A0A3S5FF75_9PLAT</name>
<reference evidence="1" key="1">
    <citation type="submission" date="2018-11" db="EMBL/GenBank/DDBJ databases">
        <authorList>
            <consortium name="Pathogen Informatics"/>
        </authorList>
    </citation>
    <scope>NUCLEOTIDE SEQUENCE</scope>
</reference>
<evidence type="ECO:0000313" key="2">
    <source>
        <dbReference type="Proteomes" id="UP000784294"/>
    </source>
</evidence>
<accession>A0A3S5FF75</accession>
<proteinExistence type="predicted"/>
<dbReference type="OrthoDB" id="6267521at2759"/>
<feature type="non-terminal residue" evidence="1">
    <location>
        <position position="112"/>
    </location>
</feature>
<protein>
    <submittedName>
        <fullName evidence="1">Uncharacterized protein</fullName>
    </submittedName>
</protein>
<evidence type="ECO:0000313" key="1">
    <source>
        <dbReference type="EMBL" id="VEL29982.1"/>
    </source>
</evidence>
<comment type="caution">
    <text evidence="1">The sequence shown here is derived from an EMBL/GenBank/DDBJ whole genome shotgun (WGS) entry which is preliminary data.</text>
</comment>
<dbReference type="AlphaFoldDB" id="A0A3S5FF75"/>
<gene>
    <name evidence="1" type="ORF">PXEA_LOCUS23422</name>
</gene>